<sequence length="71" mass="8233">MLFDDRESKYEESSLLLYRRFGQPDLRPVAHGQTFQIAETEDRQRAAVQRIRKLTGKDGCSNELTDAGCWK</sequence>
<accession>A0A844A4I2</accession>
<protein>
    <submittedName>
        <fullName evidence="1">Uncharacterized protein</fullName>
    </submittedName>
</protein>
<dbReference type="EMBL" id="WISZ01000064">
    <property type="protein sequence ID" value="MQX08019.1"/>
    <property type="molecule type" value="Genomic_DNA"/>
</dbReference>
<name>A0A844A4I2_RHIFR</name>
<gene>
    <name evidence="1" type="ORF">GHK48_06740</name>
</gene>
<dbReference type="Proteomes" id="UP000466694">
    <property type="component" value="Unassembled WGS sequence"/>
</dbReference>
<comment type="caution">
    <text evidence="1">The sequence shown here is derived from an EMBL/GenBank/DDBJ whole genome shotgun (WGS) entry which is preliminary data.</text>
</comment>
<proteinExistence type="predicted"/>
<organism evidence="1 2">
    <name type="scientific">Rhizobium fredii</name>
    <name type="common">Sinorhizobium fredii</name>
    <dbReference type="NCBI Taxonomy" id="380"/>
    <lineage>
        <taxon>Bacteria</taxon>
        <taxon>Pseudomonadati</taxon>
        <taxon>Pseudomonadota</taxon>
        <taxon>Alphaproteobacteria</taxon>
        <taxon>Hyphomicrobiales</taxon>
        <taxon>Rhizobiaceae</taxon>
        <taxon>Sinorhizobium/Ensifer group</taxon>
        <taxon>Sinorhizobium</taxon>
    </lineage>
</organism>
<dbReference type="RefSeq" id="WP_014857891.1">
    <property type="nucleotide sequence ID" value="NZ_BJNI01000026.1"/>
</dbReference>
<evidence type="ECO:0000313" key="1">
    <source>
        <dbReference type="EMBL" id="MQX08019.1"/>
    </source>
</evidence>
<dbReference type="AlphaFoldDB" id="A0A844A4I2"/>
<reference evidence="1 2" key="1">
    <citation type="journal article" date="2013" name="Genome Biol.">
        <title>Comparative genomics of the core and accessory genomes of 48 Sinorhizobium strains comprising five genospecies.</title>
        <authorList>
            <person name="Sugawara M."/>
            <person name="Epstein B."/>
            <person name="Badgley B.D."/>
            <person name="Unno T."/>
            <person name="Xu L."/>
            <person name="Reese J."/>
            <person name="Gyaneshwar P."/>
            <person name="Denny R."/>
            <person name="Mudge J."/>
            <person name="Bharti A.K."/>
            <person name="Farmer A.D."/>
            <person name="May G.D."/>
            <person name="Woodward J.E."/>
            <person name="Medigue C."/>
            <person name="Vallenet D."/>
            <person name="Lajus A."/>
            <person name="Rouy Z."/>
            <person name="Martinez-Vaz B."/>
            <person name="Tiffin P."/>
            <person name="Young N.D."/>
            <person name="Sadowsky M.J."/>
        </authorList>
    </citation>
    <scope>NUCLEOTIDE SEQUENCE [LARGE SCALE GENOMIC DNA]</scope>
    <source>
        <strain evidence="1 2">USDA205</strain>
    </source>
</reference>
<evidence type="ECO:0000313" key="2">
    <source>
        <dbReference type="Proteomes" id="UP000466694"/>
    </source>
</evidence>